<sequence>MLVILTYNSIDFELYKIKIEYINGICTLSQKTQG</sequence>
<name>A0A4R2N344_9PAST</name>
<keyword evidence="2" id="KW-1185">Reference proteome</keyword>
<comment type="caution">
    <text evidence="1">The sequence shown here is derived from an EMBL/GenBank/DDBJ whole genome shotgun (WGS) entry which is preliminary data.</text>
</comment>
<evidence type="ECO:0000313" key="1">
    <source>
        <dbReference type="EMBL" id="TCP14354.1"/>
    </source>
</evidence>
<dbReference type="AlphaFoldDB" id="A0A4R2N344"/>
<evidence type="ECO:0000313" key="2">
    <source>
        <dbReference type="Proteomes" id="UP000294841"/>
    </source>
</evidence>
<gene>
    <name evidence="1" type="ORF">EV697_101495</name>
</gene>
<dbReference type="Proteomes" id="UP000294841">
    <property type="component" value="Unassembled WGS sequence"/>
</dbReference>
<dbReference type="EMBL" id="SLXI01000001">
    <property type="protein sequence ID" value="TCP14354.1"/>
    <property type="molecule type" value="Genomic_DNA"/>
</dbReference>
<proteinExistence type="predicted"/>
<reference evidence="1 2" key="1">
    <citation type="submission" date="2019-03" db="EMBL/GenBank/DDBJ databases">
        <title>Genomic Encyclopedia of Type Strains, Phase IV (KMG-IV): sequencing the most valuable type-strain genomes for metagenomic binning, comparative biology and taxonomic classification.</title>
        <authorList>
            <person name="Goeker M."/>
        </authorList>
    </citation>
    <scope>NUCLEOTIDE SEQUENCE [LARGE SCALE GENOMIC DNA]</scope>
    <source>
        <strain evidence="1 2">DSM 28231</strain>
    </source>
</reference>
<accession>A0A4R2N344</accession>
<organism evidence="1 2">
    <name type="scientific">Bisgaardia hudsonensis</name>
    <dbReference type="NCBI Taxonomy" id="109472"/>
    <lineage>
        <taxon>Bacteria</taxon>
        <taxon>Pseudomonadati</taxon>
        <taxon>Pseudomonadota</taxon>
        <taxon>Gammaproteobacteria</taxon>
        <taxon>Pasteurellales</taxon>
        <taxon>Pasteurellaceae</taxon>
        <taxon>Bisgaardia</taxon>
    </lineage>
</organism>
<protein>
    <submittedName>
        <fullName evidence="1">Uncharacterized protein</fullName>
    </submittedName>
</protein>